<dbReference type="InterPro" id="IPR009060">
    <property type="entry name" value="UBA-like_sf"/>
</dbReference>
<dbReference type="AlphaFoldDB" id="A0AAW1S711"/>
<dbReference type="GO" id="GO:0043130">
    <property type="term" value="F:ubiquitin binding"/>
    <property type="evidence" value="ECO:0007669"/>
    <property type="project" value="InterPro"/>
</dbReference>
<feature type="compositionally biased region" description="Low complexity" evidence="1">
    <location>
        <begin position="41"/>
        <end position="52"/>
    </location>
</feature>
<feature type="compositionally biased region" description="Polar residues" evidence="1">
    <location>
        <begin position="143"/>
        <end position="152"/>
    </location>
</feature>
<evidence type="ECO:0000256" key="1">
    <source>
        <dbReference type="SAM" id="MobiDB-lite"/>
    </source>
</evidence>
<dbReference type="SUPFAM" id="SSF46934">
    <property type="entry name" value="UBA-like"/>
    <property type="match status" value="1"/>
</dbReference>
<dbReference type="PANTHER" id="PTHR31245:SF20">
    <property type="entry name" value="F18B13.13 PROTEIN"/>
    <property type="match status" value="1"/>
</dbReference>
<dbReference type="Proteomes" id="UP001438707">
    <property type="component" value="Unassembled WGS sequence"/>
</dbReference>
<comment type="caution">
    <text evidence="3">The sequence shown here is derived from an EMBL/GenBank/DDBJ whole genome shotgun (WGS) entry which is preliminary data.</text>
</comment>
<name>A0AAW1S711_9CHLO</name>
<protein>
    <recommendedName>
        <fullName evidence="2">CUE domain-containing protein</fullName>
    </recommendedName>
</protein>
<dbReference type="CDD" id="cd14279">
    <property type="entry name" value="CUE"/>
    <property type="match status" value="1"/>
</dbReference>
<accession>A0AAW1S711</accession>
<keyword evidence="4" id="KW-1185">Reference proteome</keyword>
<dbReference type="PANTHER" id="PTHR31245">
    <property type="entry name" value="UBIQUITIN SYSTEM COMPONENT CUE PROTEIN"/>
    <property type="match status" value="1"/>
</dbReference>
<dbReference type="InterPro" id="IPR003892">
    <property type="entry name" value="CUE"/>
</dbReference>
<feature type="region of interest" description="Disordered" evidence="1">
    <location>
        <begin position="133"/>
        <end position="152"/>
    </location>
</feature>
<reference evidence="3 4" key="1">
    <citation type="journal article" date="2024" name="Nat. Commun.">
        <title>Phylogenomics reveals the evolutionary origins of lichenization in chlorophyte algae.</title>
        <authorList>
            <person name="Puginier C."/>
            <person name="Libourel C."/>
            <person name="Otte J."/>
            <person name="Skaloud P."/>
            <person name="Haon M."/>
            <person name="Grisel S."/>
            <person name="Petersen M."/>
            <person name="Berrin J.G."/>
            <person name="Delaux P.M."/>
            <person name="Dal Grande F."/>
            <person name="Keller J."/>
        </authorList>
    </citation>
    <scope>NUCLEOTIDE SEQUENCE [LARGE SCALE GENOMIC DNA]</scope>
    <source>
        <strain evidence="3 4">SAG 2145</strain>
    </source>
</reference>
<feature type="region of interest" description="Disordered" evidence="1">
    <location>
        <begin position="1"/>
        <end position="53"/>
    </location>
</feature>
<sequence>MSVAARSPFPVHGSKRRFESDSPEFTSSPSACGGGKRLRQLSGSPSLGSESSQAYAVRPGLVATLQNLYPGMDEKTVVGVLDECGNDIDAAIRRLGQMKLSSRASEQGSDSAQDQAVRTAVAATAPEALLQQSPAVESASAAKPSSQPGQPQTMEEWVDALIQHMSAAKDMDAARQRGREFLTAFEGAITEHARPPNALPAEPAAVKAQVQELLRDNGILKRAVQIQAARMQDSSAKDSELGRLRQQLTAFQERIHSLEMSNYSLSMHLRQAMDAGGSSQGTRPPDVF</sequence>
<organism evidence="3 4">
    <name type="scientific">Apatococcus lobatus</name>
    <dbReference type="NCBI Taxonomy" id="904363"/>
    <lineage>
        <taxon>Eukaryota</taxon>
        <taxon>Viridiplantae</taxon>
        <taxon>Chlorophyta</taxon>
        <taxon>core chlorophytes</taxon>
        <taxon>Trebouxiophyceae</taxon>
        <taxon>Chlorellales</taxon>
        <taxon>Chlorellaceae</taxon>
        <taxon>Apatococcus</taxon>
    </lineage>
</organism>
<evidence type="ECO:0000259" key="2">
    <source>
        <dbReference type="PROSITE" id="PS51140"/>
    </source>
</evidence>
<proteinExistence type="predicted"/>
<evidence type="ECO:0000313" key="4">
    <source>
        <dbReference type="Proteomes" id="UP001438707"/>
    </source>
</evidence>
<dbReference type="EMBL" id="JALJOS010000003">
    <property type="protein sequence ID" value="KAK9841714.1"/>
    <property type="molecule type" value="Genomic_DNA"/>
</dbReference>
<dbReference type="Gene3D" id="1.10.8.10">
    <property type="entry name" value="DNA helicase RuvA subunit, C-terminal domain"/>
    <property type="match status" value="1"/>
</dbReference>
<dbReference type="PROSITE" id="PS51140">
    <property type="entry name" value="CUE"/>
    <property type="match status" value="1"/>
</dbReference>
<dbReference type="Pfam" id="PF02845">
    <property type="entry name" value="CUE"/>
    <property type="match status" value="1"/>
</dbReference>
<gene>
    <name evidence="3" type="ORF">WJX74_010693</name>
</gene>
<evidence type="ECO:0000313" key="3">
    <source>
        <dbReference type="EMBL" id="KAK9841714.1"/>
    </source>
</evidence>
<feature type="domain" description="CUE" evidence="2">
    <location>
        <begin position="57"/>
        <end position="100"/>
    </location>
</feature>